<evidence type="ECO:0000256" key="2">
    <source>
        <dbReference type="SAM" id="Coils"/>
    </source>
</evidence>
<dbReference type="InterPro" id="IPR051876">
    <property type="entry name" value="ODA-DC/CCD"/>
</dbReference>
<sequence length="492" mass="57160">MAGVNRSNNTKDSKKKDKVADSLRDEMELVTAASLELQKLKRQLRQTRTDLNSSNILSRKTIQRQCKGIEMLEKEKADCEAKLSLIKASQKPPPAVHRLISKYHQALQLLEHVRQEFHFAKTELSDKEKKRSSTCRSLVTEVSTKSPQDKLDQVMLQYNKILAKNVQLRMQLEEMMKVKEEFIKNLKQLQNERSQVRIAVDRLYEENTTLFLQREEFRLVRNCCDFHKSFRFKLNLLREKLETTRIQGQRDLREYRRLLNNDEKLNSFLEMKNQERLCIDFTNRTNAHPTSDDHIAVKVVEEWRETLIAECGHCNFGEIVQQYLHNLEQGYVMYGLIAQKNNEIDRLEDEISEMEQSLEHRRTKSHQQSEPASSHSHLENRNTSNMRSPHKQDQELSIASQFVAKFQKILNSMELQITLADQANPIFCDLPKMIEQCNLGCTLLTERTTQLVASVTSTDSVSNKQQSWDYPAIPPLTTSRSSSSSGSLESTN</sequence>
<organism evidence="5 6">
    <name type="scientific">Daphnia magna</name>
    <dbReference type="NCBI Taxonomy" id="35525"/>
    <lineage>
        <taxon>Eukaryota</taxon>
        <taxon>Metazoa</taxon>
        <taxon>Ecdysozoa</taxon>
        <taxon>Arthropoda</taxon>
        <taxon>Crustacea</taxon>
        <taxon>Branchiopoda</taxon>
        <taxon>Diplostraca</taxon>
        <taxon>Cladocera</taxon>
        <taxon>Anomopoda</taxon>
        <taxon>Daphniidae</taxon>
        <taxon>Daphnia</taxon>
    </lineage>
</organism>
<dbReference type="InterPro" id="IPR049258">
    <property type="entry name" value="ODAD1_CC"/>
</dbReference>
<name>A0A164TAL3_9CRUS</name>
<dbReference type="AlphaFoldDB" id="A0A164TAL3"/>
<dbReference type="Proteomes" id="UP000076858">
    <property type="component" value="Unassembled WGS sequence"/>
</dbReference>
<comment type="caution">
    <text evidence="5">The sequence shown here is derived from an EMBL/GenBank/DDBJ whole genome shotgun (WGS) entry which is preliminary data.</text>
</comment>
<accession>A0A164TAL3</accession>
<gene>
    <name evidence="5" type="ORF">APZ42_025261</name>
</gene>
<feature type="compositionally biased region" description="Low complexity" evidence="3">
    <location>
        <begin position="477"/>
        <end position="492"/>
    </location>
</feature>
<dbReference type="STRING" id="35525.A0A164TAL3"/>
<keyword evidence="6" id="KW-1185">Reference proteome</keyword>
<dbReference type="PANTHER" id="PTHR21694">
    <property type="entry name" value="COILED-COIL DOMAIN-CONTAINING PROTEIN 63"/>
    <property type="match status" value="1"/>
</dbReference>
<feature type="region of interest" description="Disordered" evidence="3">
    <location>
        <begin position="355"/>
        <end position="394"/>
    </location>
</feature>
<feature type="compositionally biased region" description="Polar residues" evidence="3">
    <location>
        <begin position="366"/>
        <end position="387"/>
    </location>
</feature>
<feature type="coiled-coil region" evidence="2">
    <location>
        <begin position="172"/>
        <end position="206"/>
    </location>
</feature>
<dbReference type="PANTHER" id="PTHR21694:SF18">
    <property type="entry name" value="COILED-COIL DOMAIN-CONTAINING PROTEIN 63"/>
    <property type="match status" value="1"/>
</dbReference>
<dbReference type="EMBL" id="LRGB01001852">
    <property type="protein sequence ID" value="KZS10305.1"/>
    <property type="molecule type" value="Genomic_DNA"/>
</dbReference>
<reference evidence="5 6" key="1">
    <citation type="submission" date="2016-03" db="EMBL/GenBank/DDBJ databases">
        <title>EvidentialGene: Evidence-directed Construction of Genes on Genomes.</title>
        <authorList>
            <person name="Gilbert D.G."/>
            <person name="Choi J.-H."/>
            <person name="Mockaitis K."/>
            <person name="Colbourne J."/>
            <person name="Pfrender M."/>
        </authorList>
    </citation>
    <scope>NUCLEOTIDE SEQUENCE [LARGE SCALE GENOMIC DNA]</scope>
    <source>
        <strain evidence="5 6">Xinb3</strain>
        <tissue evidence="5">Complete organism</tissue>
    </source>
</reference>
<feature type="region of interest" description="Disordered" evidence="3">
    <location>
        <begin position="1"/>
        <end position="21"/>
    </location>
</feature>
<feature type="compositionally biased region" description="Basic and acidic residues" evidence="3">
    <location>
        <begin position="9"/>
        <end position="21"/>
    </location>
</feature>
<feature type="coiled-coil region" evidence="2">
    <location>
        <begin position="23"/>
        <end position="130"/>
    </location>
</feature>
<dbReference type="Pfam" id="PF21773">
    <property type="entry name" value="ODAD1_CC"/>
    <property type="match status" value="1"/>
</dbReference>
<feature type="domain" description="ODAD1 central coiled coil region" evidence="4">
    <location>
        <begin position="148"/>
        <end position="414"/>
    </location>
</feature>
<dbReference type="OrthoDB" id="6357820at2759"/>
<proteinExistence type="predicted"/>
<protein>
    <recommendedName>
        <fullName evidence="4">ODAD1 central coiled coil region domain-containing protein</fullName>
    </recommendedName>
</protein>
<evidence type="ECO:0000313" key="6">
    <source>
        <dbReference type="Proteomes" id="UP000076858"/>
    </source>
</evidence>
<evidence type="ECO:0000259" key="4">
    <source>
        <dbReference type="Pfam" id="PF21773"/>
    </source>
</evidence>
<evidence type="ECO:0000256" key="3">
    <source>
        <dbReference type="SAM" id="MobiDB-lite"/>
    </source>
</evidence>
<feature type="region of interest" description="Disordered" evidence="3">
    <location>
        <begin position="463"/>
        <end position="492"/>
    </location>
</feature>
<keyword evidence="1 2" id="KW-0175">Coiled coil</keyword>
<evidence type="ECO:0000313" key="5">
    <source>
        <dbReference type="EMBL" id="KZS10305.1"/>
    </source>
</evidence>
<evidence type="ECO:0000256" key="1">
    <source>
        <dbReference type="ARBA" id="ARBA00023054"/>
    </source>
</evidence>